<dbReference type="EMBL" id="KB445834">
    <property type="protein sequence ID" value="EMD30830.1"/>
    <property type="molecule type" value="Genomic_DNA"/>
</dbReference>
<organism evidence="1 2">
    <name type="scientific">Ceriporiopsis subvermispora (strain B)</name>
    <name type="common">White-rot fungus</name>
    <name type="synonym">Gelatoporia subvermispora</name>
    <dbReference type="NCBI Taxonomy" id="914234"/>
    <lineage>
        <taxon>Eukaryota</taxon>
        <taxon>Fungi</taxon>
        <taxon>Dikarya</taxon>
        <taxon>Basidiomycota</taxon>
        <taxon>Agaricomycotina</taxon>
        <taxon>Agaricomycetes</taxon>
        <taxon>Polyporales</taxon>
        <taxon>Gelatoporiaceae</taxon>
        <taxon>Gelatoporia</taxon>
    </lineage>
</organism>
<proteinExistence type="predicted"/>
<evidence type="ECO:0000313" key="2">
    <source>
        <dbReference type="Proteomes" id="UP000016930"/>
    </source>
</evidence>
<evidence type="ECO:0000313" key="1">
    <source>
        <dbReference type="EMBL" id="EMD30830.1"/>
    </source>
</evidence>
<sequence length="85" mass="9666">MAYSVLSTATSPPKLLRMIFLVTHRNTFWEQRYALYELNSVTHEDRVLQPALHGHLQPCAYRYSGRRSVANSMSTGIHVSNACDV</sequence>
<name>M2QFP1_CERS8</name>
<dbReference type="HOGENOM" id="CLU_2782699_0_0_1"/>
<gene>
    <name evidence="1" type="ORF">CERSUDRAFT_109736</name>
</gene>
<keyword evidence="2" id="KW-1185">Reference proteome</keyword>
<protein>
    <submittedName>
        <fullName evidence="1">Uncharacterized protein</fullName>
    </submittedName>
</protein>
<accession>M2QFP1</accession>
<dbReference type="AlphaFoldDB" id="M2QFP1"/>
<dbReference type="Proteomes" id="UP000016930">
    <property type="component" value="Unassembled WGS sequence"/>
</dbReference>
<reference evidence="1 2" key="1">
    <citation type="journal article" date="2012" name="Proc. Natl. Acad. Sci. U.S.A.">
        <title>Comparative genomics of Ceriporiopsis subvermispora and Phanerochaete chrysosporium provide insight into selective ligninolysis.</title>
        <authorList>
            <person name="Fernandez-Fueyo E."/>
            <person name="Ruiz-Duenas F.J."/>
            <person name="Ferreira P."/>
            <person name="Floudas D."/>
            <person name="Hibbett D.S."/>
            <person name="Canessa P."/>
            <person name="Larrondo L.F."/>
            <person name="James T.Y."/>
            <person name="Seelenfreund D."/>
            <person name="Lobos S."/>
            <person name="Polanco R."/>
            <person name="Tello M."/>
            <person name="Honda Y."/>
            <person name="Watanabe T."/>
            <person name="Watanabe T."/>
            <person name="Ryu J.S."/>
            <person name="Kubicek C.P."/>
            <person name="Schmoll M."/>
            <person name="Gaskell J."/>
            <person name="Hammel K.E."/>
            <person name="St John F.J."/>
            <person name="Vanden Wymelenberg A."/>
            <person name="Sabat G."/>
            <person name="Splinter BonDurant S."/>
            <person name="Syed K."/>
            <person name="Yadav J.S."/>
            <person name="Doddapaneni H."/>
            <person name="Subramanian V."/>
            <person name="Lavin J.L."/>
            <person name="Oguiza J.A."/>
            <person name="Perez G."/>
            <person name="Pisabarro A.G."/>
            <person name="Ramirez L."/>
            <person name="Santoyo F."/>
            <person name="Master E."/>
            <person name="Coutinho P.M."/>
            <person name="Henrissat B."/>
            <person name="Lombard V."/>
            <person name="Magnuson J.K."/>
            <person name="Kuees U."/>
            <person name="Hori C."/>
            <person name="Igarashi K."/>
            <person name="Samejima M."/>
            <person name="Held B.W."/>
            <person name="Barry K.W."/>
            <person name="LaButti K.M."/>
            <person name="Lapidus A."/>
            <person name="Lindquist E.A."/>
            <person name="Lucas S.M."/>
            <person name="Riley R."/>
            <person name="Salamov A.A."/>
            <person name="Hoffmeister D."/>
            <person name="Schwenk D."/>
            <person name="Hadar Y."/>
            <person name="Yarden O."/>
            <person name="de Vries R.P."/>
            <person name="Wiebenga A."/>
            <person name="Stenlid J."/>
            <person name="Eastwood D."/>
            <person name="Grigoriev I.V."/>
            <person name="Berka R.M."/>
            <person name="Blanchette R.A."/>
            <person name="Kersten P."/>
            <person name="Martinez A.T."/>
            <person name="Vicuna R."/>
            <person name="Cullen D."/>
        </authorList>
    </citation>
    <scope>NUCLEOTIDE SEQUENCE [LARGE SCALE GENOMIC DNA]</scope>
    <source>
        <strain evidence="1 2">B</strain>
    </source>
</reference>